<evidence type="ECO:0000256" key="6">
    <source>
        <dbReference type="ARBA" id="ARBA00022605"/>
    </source>
</evidence>
<evidence type="ECO:0000256" key="8">
    <source>
        <dbReference type="ARBA" id="ARBA00022898"/>
    </source>
</evidence>
<comment type="pathway">
    <text evidence="2 11">Amino-acid biosynthesis; L-histidine biosynthesis; L-histidine from 5-phospho-alpha-D-ribose 1-diphosphate: step 7/9.</text>
</comment>
<evidence type="ECO:0000256" key="10">
    <source>
        <dbReference type="ARBA" id="ARBA00047481"/>
    </source>
</evidence>
<evidence type="ECO:0000256" key="9">
    <source>
        <dbReference type="ARBA" id="ARBA00023102"/>
    </source>
</evidence>
<proteinExistence type="inferred from homology"/>
<dbReference type="InterPro" id="IPR015421">
    <property type="entry name" value="PyrdxlP-dep_Trfase_major"/>
</dbReference>
<feature type="domain" description="Aminotransferase class I/classII large" evidence="12">
    <location>
        <begin position="37"/>
        <end position="361"/>
    </location>
</feature>
<dbReference type="PANTHER" id="PTHR43643:SF6">
    <property type="entry name" value="HISTIDINOL-PHOSPHATE AMINOTRANSFERASE"/>
    <property type="match status" value="1"/>
</dbReference>
<dbReference type="EC" id="2.6.1.9" evidence="11"/>
<sequence>MNNRSNVKARCALHKITPYSPGKPIWELQAERGLSSVTKLASNENPLGPSPKAMEAISLLLPDIHRYPDAGASRLRQALADKYEMNPGQFLVSNGGDELITLIAETFLDPEDEMIICSPSFSEYEFGAHLMGASVISVPLDKDFQFDMDAIIGAVTPRTRLLCLCSPNNPTGTYIPAKVLHHLLDILPDHVVVLLDAAYSQFAEAPDYTNGLEFVRAGYPLIVLQTFSKIYGLAGLRVGYGIAPEAIIQQISKVKEPFNVNMLAQAAAEAALGDEDHMHKTLAVNAYGKLQLYHAFQSLELSYIDSMSNFVLVEIGAEAKRVYEELLSRGVIVRYGGIWNLPRHIRVSVGTQEENEVFSAALKDILG</sequence>
<comment type="catalytic activity">
    <reaction evidence="10 11">
        <text>L-histidinol phosphate + 2-oxoglutarate = 3-(imidazol-4-yl)-2-oxopropyl phosphate + L-glutamate</text>
        <dbReference type="Rhea" id="RHEA:23744"/>
        <dbReference type="ChEBI" id="CHEBI:16810"/>
        <dbReference type="ChEBI" id="CHEBI:29985"/>
        <dbReference type="ChEBI" id="CHEBI:57766"/>
        <dbReference type="ChEBI" id="CHEBI:57980"/>
        <dbReference type="EC" id="2.6.1.9"/>
    </reaction>
</comment>
<dbReference type="CDD" id="cd00609">
    <property type="entry name" value="AAT_like"/>
    <property type="match status" value="1"/>
</dbReference>
<comment type="similarity">
    <text evidence="3 11">Belongs to the class-II pyridoxal-phosphate-dependent aminotransferase family. Histidinol-phosphate aminotransferase subfamily.</text>
</comment>
<evidence type="ECO:0000256" key="5">
    <source>
        <dbReference type="ARBA" id="ARBA00022576"/>
    </source>
</evidence>
<evidence type="ECO:0000256" key="7">
    <source>
        <dbReference type="ARBA" id="ARBA00022679"/>
    </source>
</evidence>
<accession>A0ABQ1G4Z7</accession>
<dbReference type="InterPro" id="IPR004839">
    <property type="entry name" value="Aminotransferase_I/II_large"/>
</dbReference>
<dbReference type="PANTHER" id="PTHR43643">
    <property type="entry name" value="HISTIDINOL-PHOSPHATE AMINOTRANSFERASE 2"/>
    <property type="match status" value="1"/>
</dbReference>
<dbReference type="InterPro" id="IPR015424">
    <property type="entry name" value="PyrdxlP-dep_Trfase"/>
</dbReference>
<dbReference type="Gene3D" id="3.40.640.10">
    <property type="entry name" value="Type I PLP-dependent aspartate aminotransferase-like (Major domain)"/>
    <property type="match status" value="1"/>
</dbReference>
<keyword evidence="7 11" id="KW-0808">Transferase</keyword>
<dbReference type="Pfam" id="PF00155">
    <property type="entry name" value="Aminotran_1_2"/>
    <property type="match status" value="1"/>
</dbReference>
<dbReference type="NCBIfam" id="TIGR01141">
    <property type="entry name" value="hisC"/>
    <property type="match status" value="1"/>
</dbReference>
<dbReference type="InterPro" id="IPR050106">
    <property type="entry name" value="HistidinolP_aminotransfase"/>
</dbReference>
<dbReference type="RefSeq" id="WP_094095633.1">
    <property type="nucleotide sequence ID" value="NZ_BMHF01000007.1"/>
</dbReference>
<dbReference type="EMBL" id="BMHF01000007">
    <property type="protein sequence ID" value="GGA36904.1"/>
    <property type="molecule type" value="Genomic_DNA"/>
</dbReference>
<keyword evidence="6 11" id="KW-0028">Amino-acid biosynthesis</keyword>
<dbReference type="GO" id="GO:0008483">
    <property type="term" value="F:transaminase activity"/>
    <property type="evidence" value="ECO:0007669"/>
    <property type="project" value="UniProtKB-KW"/>
</dbReference>
<evidence type="ECO:0000256" key="3">
    <source>
        <dbReference type="ARBA" id="ARBA00007970"/>
    </source>
</evidence>
<dbReference type="SUPFAM" id="SSF53383">
    <property type="entry name" value="PLP-dependent transferases"/>
    <property type="match status" value="1"/>
</dbReference>
<gene>
    <name evidence="11 13" type="primary">hisC</name>
    <name evidence="13" type="ORF">GCM10010917_22530</name>
</gene>
<keyword evidence="8 11" id="KW-0663">Pyridoxal phosphate</keyword>
<keyword evidence="9 11" id="KW-0368">Histidine biosynthesis</keyword>
<comment type="subunit">
    <text evidence="4 11">Homodimer.</text>
</comment>
<evidence type="ECO:0000256" key="11">
    <source>
        <dbReference type="HAMAP-Rule" id="MF_01023"/>
    </source>
</evidence>
<evidence type="ECO:0000256" key="2">
    <source>
        <dbReference type="ARBA" id="ARBA00005011"/>
    </source>
</evidence>
<keyword evidence="5 11" id="KW-0032">Aminotransferase</keyword>
<name>A0ABQ1G4Z7_9BACL</name>
<comment type="cofactor">
    <cofactor evidence="1 11">
        <name>pyridoxal 5'-phosphate</name>
        <dbReference type="ChEBI" id="CHEBI:597326"/>
    </cofactor>
</comment>
<dbReference type="HAMAP" id="MF_01023">
    <property type="entry name" value="HisC_aminotrans_2"/>
    <property type="match status" value="1"/>
</dbReference>
<protein>
    <recommendedName>
        <fullName evidence="11">Histidinol-phosphate aminotransferase</fullName>
        <ecNumber evidence="11">2.6.1.9</ecNumber>
    </recommendedName>
    <alternativeName>
        <fullName evidence="11">Imidazole acetol-phosphate transaminase</fullName>
    </alternativeName>
</protein>
<evidence type="ECO:0000256" key="1">
    <source>
        <dbReference type="ARBA" id="ARBA00001933"/>
    </source>
</evidence>
<feature type="modified residue" description="N6-(pyridoxal phosphate)lysine" evidence="11">
    <location>
        <position position="229"/>
    </location>
</feature>
<dbReference type="Proteomes" id="UP000609323">
    <property type="component" value="Unassembled WGS sequence"/>
</dbReference>
<reference evidence="14" key="1">
    <citation type="journal article" date="2019" name="Int. J. Syst. Evol. Microbiol.">
        <title>The Global Catalogue of Microorganisms (GCM) 10K type strain sequencing project: providing services to taxonomists for standard genome sequencing and annotation.</title>
        <authorList>
            <consortium name="The Broad Institute Genomics Platform"/>
            <consortium name="The Broad Institute Genome Sequencing Center for Infectious Disease"/>
            <person name="Wu L."/>
            <person name="Ma J."/>
        </authorList>
    </citation>
    <scope>NUCLEOTIDE SEQUENCE [LARGE SCALE GENOMIC DNA]</scope>
    <source>
        <strain evidence="14">CGMCC 1.15044</strain>
    </source>
</reference>
<keyword evidence="14" id="KW-1185">Reference proteome</keyword>
<dbReference type="InterPro" id="IPR005861">
    <property type="entry name" value="HisP_aminotrans"/>
</dbReference>
<dbReference type="Gene3D" id="3.90.1150.10">
    <property type="entry name" value="Aspartate Aminotransferase, domain 1"/>
    <property type="match status" value="1"/>
</dbReference>
<organism evidence="13 14">
    <name type="scientific">Paenibacillus physcomitrellae</name>
    <dbReference type="NCBI Taxonomy" id="1619311"/>
    <lineage>
        <taxon>Bacteria</taxon>
        <taxon>Bacillati</taxon>
        <taxon>Bacillota</taxon>
        <taxon>Bacilli</taxon>
        <taxon>Bacillales</taxon>
        <taxon>Paenibacillaceae</taxon>
        <taxon>Paenibacillus</taxon>
    </lineage>
</organism>
<evidence type="ECO:0000259" key="12">
    <source>
        <dbReference type="Pfam" id="PF00155"/>
    </source>
</evidence>
<evidence type="ECO:0000313" key="14">
    <source>
        <dbReference type="Proteomes" id="UP000609323"/>
    </source>
</evidence>
<comment type="caution">
    <text evidence="13">The sequence shown here is derived from an EMBL/GenBank/DDBJ whole genome shotgun (WGS) entry which is preliminary data.</text>
</comment>
<dbReference type="InterPro" id="IPR015422">
    <property type="entry name" value="PyrdxlP-dep_Trfase_small"/>
</dbReference>
<evidence type="ECO:0000313" key="13">
    <source>
        <dbReference type="EMBL" id="GGA36904.1"/>
    </source>
</evidence>
<evidence type="ECO:0000256" key="4">
    <source>
        <dbReference type="ARBA" id="ARBA00011738"/>
    </source>
</evidence>